<dbReference type="PANTHER" id="PTHR30480">
    <property type="entry name" value="BETA-HEXOSAMINIDASE-RELATED"/>
    <property type="match status" value="1"/>
</dbReference>
<dbReference type="PROSITE" id="PS00775">
    <property type="entry name" value="GLYCOSYL_HYDROL_F3"/>
    <property type="match status" value="1"/>
</dbReference>
<comment type="caution">
    <text evidence="8">The sequence shown here is derived from an EMBL/GenBank/DDBJ whole genome shotgun (WGS) entry which is preliminary data.</text>
</comment>
<sequence>MMKKLTRLFLAGMLLLNITTPYYSAQAESEDINNGVDEIIANMTLEEKVVQTLMPDFRNWEVDGEEVGVTELNDDIRQIFADYQFGGVILFAENVVETEQTARLVYQMQASQVESDHLPLLIGIDQEGGIVNRLGSGTQLPGNMALGATNDPEYSKLAGDIIGSELEALGINVNFAPSVDINNNPKNPVIGLRSFSSDPEIVSEHGLSYIEGIKEHNVAVAAKHFPGHGDTDVDSHFGLPVVDKSFDEFMNNELLPFRAVMDADTDMIMTAHIQFPQLESEMKVSEEDGSDILLPATLSPSILTDLVRDEMAYEGIVITDALNMEAIANNFGEVETSILSKKAGADILLMPVIIRSNDDLTLLDKVIQGLVDAVESEDIPMDNIDNSVRRILTLKEELGLLEDEFLSQSEDDVVANATEIVGSDMNRANEREISNHAVTLIENKQAALPIQPEADDHVLFITADTNQVPGTEFSIERMRLEESLSSDFTYEILTYNEESQFTDFAEAISQASHVVVYTSMVDESSLAADNFRTAIPQEIFTYAKEQGIPTVQVSINKPYDAVNFTDNDAILISYGYNGMDPTEGGQEPVASFGPNIPAVVEVIFGVTSSEEGPTGQLPVDLPVIKDGVLSPNEVAYPVGYQSENWN</sequence>
<evidence type="ECO:0000256" key="6">
    <source>
        <dbReference type="SAM" id="SignalP"/>
    </source>
</evidence>
<organism evidence="8 9">
    <name type="scientific">Ruoffia tabacinasalis</name>
    <dbReference type="NCBI Taxonomy" id="87458"/>
    <lineage>
        <taxon>Bacteria</taxon>
        <taxon>Bacillati</taxon>
        <taxon>Bacillota</taxon>
        <taxon>Bacilli</taxon>
        <taxon>Lactobacillales</taxon>
        <taxon>Aerococcaceae</taxon>
        <taxon>Ruoffia</taxon>
    </lineage>
</organism>
<protein>
    <recommendedName>
        <fullName evidence="3">beta-N-acetylhexosaminidase</fullName>
        <ecNumber evidence="3">3.2.1.52</ecNumber>
    </recommendedName>
</protein>
<evidence type="ECO:0000313" key="9">
    <source>
        <dbReference type="Proteomes" id="UP000306420"/>
    </source>
</evidence>
<evidence type="ECO:0000256" key="2">
    <source>
        <dbReference type="ARBA" id="ARBA00005336"/>
    </source>
</evidence>
<keyword evidence="4" id="KW-0378">Hydrolase</keyword>
<feature type="chain" id="PRO_5038545758" description="beta-N-acetylhexosaminidase" evidence="6">
    <location>
        <begin position="26"/>
        <end position="646"/>
    </location>
</feature>
<comment type="similarity">
    <text evidence="2">Belongs to the glycosyl hydrolase 3 family.</text>
</comment>
<dbReference type="InterPro" id="IPR001764">
    <property type="entry name" value="Glyco_hydro_3_N"/>
</dbReference>
<evidence type="ECO:0000256" key="4">
    <source>
        <dbReference type="ARBA" id="ARBA00022801"/>
    </source>
</evidence>
<evidence type="ECO:0000256" key="3">
    <source>
        <dbReference type="ARBA" id="ARBA00012663"/>
    </source>
</evidence>
<reference evidence="8 9" key="1">
    <citation type="submission" date="2019-05" db="EMBL/GenBank/DDBJ databases">
        <title>The metagenome of a microbial culture collection derived from dairy environment covers the genomic content of the human microbiome.</title>
        <authorList>
            <person name="Roder T."/>
            <person name="Wuthrich D."/>
            <person name="Sattari Z."/>
            <person name="Von Ah U."/>
            <person name="Bar C."/>
            <person name="Ronchi F."/>
            <person name="Macpherson A.J."/>
            <person name="Ganal-Vonarburg S.C."/>
            <person name="Bruggmann R."/>
            <person name="Vergeres G."/>
        </authorList>
    </citation>
    <scope>NUCLEOTIDE SEQUENCE [LARGE SCALE GENOMIC DNA]</scope>
    <source>
        <strain evidence="8 9">FAM 24227</strain>
    </source>
</reference>
<dbReference type="InterPro" id="IPR036962">
    <property type="entry name" value="Glyco_hydro_3_N_sf"/>
</dbReference>
<keyword evidence="6" id="KW-0732">Signal</keyword>
<dbReference type="EC" id="3.2.1.52" evidence="3"/>
<dbReference type="SUPFAM" id="SSF51445">
    <property type="entry name" value="(Trans)glycosidases"/>
    <property type="match status" value="1"/>
</dbReference>
<dbReference type="Gene3D" id="3.20.20.300">
    <property type="entry name" value="Glycoside hydrolase, family 3, N-terminal domain"/>
    <property type="match status" value="1"/>
</dbReference>
<accession>A0A5R9EP32</accession>
<dbReference type="GO" id="GO:0009254">
    <property type="term" value="P:peptidoglycan turnover"/>
    <property type="evidence" value="ECO:0007669"/>
    <property type="project" value="TreeGrafter"/>
</dbReference>
<dbReference type="OrthoDB" id="9805821at2"/>
<dbReference type="GO" id="GO:0005975">
    <property type="term" value="P:carbohydrate metabolic process"/>
    <property type="evidence" value="ECO:0007669"/>
    <property type="project" value="InterPro"/>
</dbReference>
<dbReference type="Proteomes" id="UP000306420">
    <property type="component" value="Unassembled WGS sequence"/>
</dbReference>
<comment type="catalytic activity">
    <reaction evidence="1">
        <text>Hydrolysis of terminal non-reducing N-acetyl-D-hexosamine residues in N-acetyl-beta-D-hexosaminides.</text>
        <dbReference type="EC" id="3.2.1.52"/>
    </reaction>
</comment>
<gene>
    <name evidence="8" type="ORF">FEZ33_01000</name>
</gene>
<dbReference type="FunFam" id="3.20.20.300:FF:000014">
    <property type="entry name" value="Beta-hexosaminidase, lipoprotein"/>
    <property type="match status" value="1"/>
</dbReference>
<dbReference type="Gene3D" id="3.40.50.1700">
    <property type="entry name" value="Glycoside hydrolase family 3 C-terminal domain"/>
    <property type="match status" value="1"/>
</dbReference>
<evidence type="ECO:0000256" key="1">
    <source>
        <dbReference type="ARBA" id="ARBA00001231"/>
    </source>
</evidence>
<dbReference type="InterPro" id="IPR036881">
    <property type="entry name" value="Glyco_hydro_3_C_sf"/>
</dbReference>
<evidence type="ECO:0000256" key="5">
    <source>
        <dbReference type="ARBA" id="ARBA00023295"/>
    </source>
</evidence>
<feature type="signal peptide" evidence="6">
    <location>
        <begin position="1"/>
        <end position="25"/>
    </location>
</feature>
<dbReference type="EMBL" id="VBSP01000002">
    <property type="protein sequence ID" value="TLQ49240.1"/>
    <property type="molecule type" value="Genomic_DNA"/>
</dbReference>
<dbReference type="InterPro" id="IPR019800">
    <property type="entry name" value="Glyco_hydro_3_AS"/>
</dbReference>
<evidence type="ECO:0000259" key="7">
    <source>
        <dbReference type="Pfam" id="PF00933"/>
    </source>
</evidence>
<dbReference type="InterPro" id="IPR050226">
    <property type="entry name" value="NagZ_Beta-hexosaminidase"/>
</dbReference>
<proteinExistence type="inferred from homology"/>
<keyword evidence="5" id="KW-0326">Glycosidase</keyword>
<dbReference type="AlphaFoldDB" id="A0A5R9EP32"/>
<evidence type="ECO:0000313" key="8">
    <source>
        <dbReference type="EMBL" id="TLQ49240.1"/>
    </source>
</evidence>
<dbReference type="Pfam" id="PF00933">
    <property type="entry name" value="Glyco_hydro_3"/>
    <property type="match status" value="1"/>
</dbReference>
<dbReference type="GO" id="GO:0004563">
    <property type="term" value="F:beta-N-acetylhexosaminidase activity"/>
    <property type="evidence" value="ECO:0007669"/>
    <property type="project" value="UniProtKB-EC"/>
</dbReference>
<dbReference type="PANTHER" id="PTHR30480:SF13">
    <property type="entry name" value="BETA-HEXOSAMINIDASE"/>
    <property type="match status" value="1"/>
</dbReference>
<feature type="domain" description="Glycoside hydrolase family 3 N-terminal" evidence="7">
    <location>
        <begin position="44"/>
        <end position="394"/>
    </location>
</feature>
<dbReference type="InterPro" id="IPR017853">
    <property type="entry name" value="GH"/>
</dbReference>
<name>A0A5R9EP32_9LACT</name>